<accession>A0A8K1CSF9</accession>
<dbReference type="OrthoDB" id="77322at2759"/>
<protein>
    <submittedName>
        <fullName evidence="2">Uncharacterized protein</fullName>
    </submittedName>
</protein>
<sequence length="124" mass="13750">MTRLTRWLALLVSSTHVVSVVMAHPTLVQCVCNTTLALDAVIRSPTPAGKGQAAKYAVPSCINDVFAETGIRWYTNGPVRGDIKYWRKATIPYSTGRAAQHLISLGYRCEATELYDPNEIIYYT</sequence>
<organism evidence="2 3">
    <name type="scientific">Pythium oligandrum</name>
    <name type="common">Mycoparasitic fungus</name>
    <dbReference type="NCBI Taxonomy" id="41045"/>
    <lineage>
        <taxon>Eukaryota</taxon>
        <taxon>Sar</taxon>
        <taxon>Stramenopiles</taxon>
        <taxon>Oomycota</taxon>
        <taxon>Peronosporomycetes</taxon>
        <taxon>Pythiales</taxon>
        <taxon>Pythiaceae</taxon>
        <taxon>Pythium</taxon>
    </lineage>
</organism>
<feature type="chain" id="PRO_5035456229" evidence="1">
    <location>
        <begin position="24"/>
        <end position="124"/>
    </location>
</feature>
<keyword evidence="3" id="KW-1185">Reference proteome</keyword>
<keyword evidence="1" id="KW-0732">Signal</keyword>
<evidence type="ECO:0000256" key="1">
    <source>
        <dbReference type="SAM" id="SignalP"/>
    </source>
</evidence>
<comment type="caution">
    <text evidence="2">The sequence shown here is derived from an EMBL/GenBank/DDBJ whole genome shotgun (WGS) entry which is preliminary data.</text>
</comment>
<evidence type="ECO:0000313" key="2">
    <source>
        <dbReference type="EMBL" id="TMW68724.1"/>
    </source>
</evidence>
<name>A0A8K1CSF9_PYTOL</name>
<evidence type="ECO:0000313" key="3">
    <source>
        <dbReference type="Proteomes" id="UP000794436"/>
    </source>
</evidence>
<gene>
    <name evidence="2" type="ORF">Poli38472_006192</name>
</gene>
<feature type="signal peptide" evidence="1">
    <location>
        <begin position="1"/>
        <end position="23"/>
    </location>
</feature>
<dbReference type="EMBL" id="SPLM01000002">
    <property type="protein sequence ID" value="TMW68724.1"/>
    <property type="molecule type" value="Genomic_DNA"/>
</dbReference>
<dbReference type="Proteomes" id="UP000794436">
    <property type="component" value="Unassembled WGS sequence"/>
</dbReference>
<reference evidence="2" key="1">
    <citation type="submission" date="2019-03" db="EMBL/GenBank/DDBJ databases">
        <title>Long read genome sequence of the mycoparasitic Pythium oligandrum ATCC 38472 isolated from sugarbeet rhizosphere.</title>
        <authorList>
            <person name="Gaulin E."/>
        </authorList>
    </citation>
    <scope>NUCLEOTIDE SEQUENCE</scope>
    <source>
        <strain evidence="2">ATCC 38472_TT</strain>
    </source>
</reference>
<dbReference type="AlphaFoldDB" id="A0A8K1CSF9"/>
<proteinExistence type="predicted"/>